<keyword evidence="2 7" id="KW-0813">Transport</keyword>
<dbReference type="PANTHER" id="PTHR30193:SF37">
    <property type="entry name" value="INNER MEMBRANE ABC TRANSPORTER PERMEASE PROTEIN YCJO"/>
    <property type="match status" value="1"/>
</dbReference>
<evidence type="ECO:0000256" key="5">
    <source>
        <dbReference type="ARBA" id="ARBA00022989"/>
    </source>
</evidence>
<name>W8UAR0_PEPAC</name>
<comment type="similarity">
    <text evidence="7">Belongs to the binding-protein-dependent transport system permease family.</text>
</comment>
<gene>
    <name evidence="9" type="ORF">EAL2_808p03870</name>
</gene>
<accession>W8UAR0</accession>
<evidence type="ECO:0000256" key="7">
    <source>
        <dbReference type="RuleBase" id="RU363032"/>
    </source>
</evidence>
<dbReference type="SUPFAM" id="SSF161098">
    <property type="entry name" value="MetI-like"/>
    <property type="match status" value="1"/>
</dbReference>
<dbReference type="AlphaFoldDB" id="W8UAR0"/>
<evidence type="ECO:0000259" key="8">
    <source>
        <dbReference type="PROSITE" id="PS50928"/>
    </source>
</evidence>
<dbReference type="PATRIC" id="fig|1286171.3.peg.2564"/>
<geneLocation type="plasmid" evidence="9 10">
    <name>EAL2_808p</name>
</geneLocation>
<dbReference type="PROSITE" id="PS50928">
    <property type="entry name" value="ABC_TM1"/>
    <property type="match status" value="1"/>
</dbReference>
<protein>
    <submittedName>
        <fullName evidence="9">Carbohydrate ABC transporter membrane protein 1, CUT1 family</fullName>
    </submittedName>
</protein>
<dbReference type="HOGENOM" id="CLU_016047_0_3_9"/>
<dbReference type="InterPro" id="IPR051393">
    <property type="entry name" value="ABC_transporter_permease"/>
</dbReference>
<feature type="transmembrane region" description="Helical" evidence="7">
    <location>
        <begin position="141"/>
        <end position="167"/>
    </location>
</feature>
<evidence type="ECO:0000313" key="9">
    <source>
        <dbReference type="EMBL" id="AHM57891.1"/>
    </source>
</evidence>
<keyword evidence="4 7" id="KW-0812">Transmembrane</keyword>
<keyword evidence="3" id="KW-1003">Cell membrane</keyword>
<dbReference type="CDD" id="cd06261">
    <property type="entry name" value="TM_PBP2"/>
    <property type="match status" value="1"/>
</dbReference>
<evidence type="ECO:0000256" key="3">
    <source>
        <dbReference type="ARBA" id="ARBA00022475"/>
    </source>
</evidence>
<proteinExistence type="inferred from homology"/>
<feature type="transmembrane region" description="Helical" evidence="7">
    <location>
        <begin position="246"/>
        <end position="268"/>
    </location>
</feature>
<keyword evidence="9" id="KW-0614">Plasmid</keyword>
<dbReference type="InterPro" id="IPR000515">
    <property type="entry name" value="MetI-like"/>
</dbReference>
<comment type="subcellular location">
    <subcellularLocation>
        <location evidence="1 7">Cell membrane</location>
        <topology evidence="1 7">Multi-pass membrane protein</topology>
    </subcellularLocation>
</comment>
<dbReference type="Gene3D" id="1.10.3720.10">
    <property type="entry name" value="MetI-like"/>
    <property type="match status" value="1"/>
</dbReference>
<dbReference type="InterPro" id="IPR035906">
    <property type="entry name" value="MetI-like_sf"/>
</dbReference>
<dbReference type="PANTHER" id="PTHR30193">
    <property type="entry name" value="ABC TRANSPORTER PERMEASE PROTEIN"/>
    <property type="match status" value="1"/>
</dbReference>
<dbReference type="Pfam" id="PF00528">
    <property type="entry name" value="BPD_transp_1"/>
    <property type="match status" value="1"/>
</dbReference>
<dbReference type="EMBL" id="CP007453">
    <property type="protein sequence ID" value="AHM57891.1"/>
    <property type="molecule type" value="Genomic_DNA"/>
</dbReference>
<keyword evidence="6 7" id="KW-0472">Membrane</keyword>
<dbReference type="GO" id="GO:0005886">
    <property type="term" value="C:plasma membrane"/>
    <property type="evidence" value="ECO:0007669"/>
    <property type="project" value="UniProtKB-SubCell"/>
</dbReference>
<keyword evidence="5 7" id="KW-1133">Transmembrane helix</keyword>
<evidence type="ECO:0000256" key="4">
    <source>
        <dbReference type="ARBA" id="ARBA00022692"/>
    </source>
</evidence>
<dbReference type="KEGG" id="eac:EAL2_808p03870"/>
<feature type="transmembrane region" description="Helical" evidence="7">
    <location>
        <begin position="50"/>
        <end position="81"/>
    </location>
</feature>
<sequence length="278" mass="31021">MPMAIIMLGLVFYPIIRTFIFSLQRYKLTEPDKVGFIGFENYAAVLRSPAFHYAIVNTLLIMGIVLIVGLFSSIVVALILYGKTRLSGLLTAVAVIPWALPPVVNGVVWKFIFYPGQGFLNKLLYNLDLIDEPVRWLNTRFGTLLIVGLIVAWRTIPFCAIVFLANMQSIPQEVYDAAKVDGANSRKTFLYITMPHLMPSVAIALTNLTMSSINVFDEIAALVGFRNMGQPLLIYNYTETFSFMNFGYGSAITYIIMIASGVFGYFYIRSLHFGGGKS</sequence>
<keyword evidence="10" id="KW-1185">Reference proteome</keyword>
<dbReference type="GO" id="GO:0055085">
    <property type="term" value="P:transmembrane transport"/>
    <property type="evidence" value="ECO:0007669"/>
    <property type="project" value="InterPro"/>
</dbReference>
<evidence type="ECO:0000256" key="6">
    <source>
        <dbReference type="ARBA" id="ARBA00023136"/>
    </source>
</evidence>
<reference evidence="9 10" key="1">
    <citation type="journal article" date="2014" name="Genome Announc.">
        <title>Complete Genome Sequence of Amino Acid-Utilizing Eubacterium acidaminophilum al-2 (DSM 3953).</title>
        <authorList>
            <person name="Poehlein A."/>
            <person name="Andreesen J.R."/>
            <person name="Daniel R."/>
        </authorList>
    </citation>
    <scope>NUCLEOTIDE SEQUENCE [LARGE SCALE GENOMIC DNA]</scope>
    <source>
        <strain evidence="9 10">DSM 3953</strain>
        <plasmid evidence="10">Plasmid EAL2_808p</plasmid>
    </source>
</reference>
<feature type="domain" description="ABC transmembrane type-1" evidence="8">
    <location>
        <begin position="55"/>
        <end position="267"/>
    </location>
</feature>
<organism evidence="9 10">
    <name type="scientific">Peptoclostridium acidaminophilum DSM 3953</name>
    <dbReference type="NCBI Taxonomy" id="1286171"/>
    <lineage>
        <taxon>Bacteria</taxon>
        <taxon>Bacillati</taxon>
        <taxon>Bacillota</taxon>
        <taxon>Clostridia</taxon>
        <taxon>Peptostreptococcales</taxon>
        <taxon>Peptoclostridiaceae</taxon>
        <taxon>Peptoclostridium</taxon>
    </lineage>
</organism>
<evidence type="ECO:0000256" key="2">
    <source>
        <dbReference type="ARBA" id="ARBA00022448"/>
    </source>
</evidence>
<dbReference type="Proteomes" id="UP000019591">
    <property type="component" value="Plasmid EAL2_808p"/>
</dbReference>
<evidence type="ECO:0000256" key="1">
    <source>
        <dbReference type="ARBA" id="ARBA00004651"/>
    </source>
</evidence>
<feature type="transmembrane region" description="Helical" evidence="7">
    <location>
        <begin position="188"/>
        <end position="208"/>
    </location>
</feature>
<feature type="transmembrane region" description="Helical" evidence="7">
    <location>
        <begin position="88"/>
        <end position="112"/>
    </location>
</feature>
<dbReference type="eggNOG" id="COG1175">
    <property type="taxonomic scope" value="Bacteria"/>
</dbReference>
<evidence type="ECO:0000313" key="10">
    <source>
        <dbReference type="Proteomes" id="UP000019591"/>
    </source>
</evidence>